<gene>
    <name evidence="1" type="ORF">E3A20_20360</name>
</gene>
<name>A0A5C6M256_9PLAN</name>
<keyword evidence="2" id="KW-1185">Reference proteome</keyword>
<reference evidence="1 2" key="2">
    <citation type="submission" date="2019-08" db="EMBL/GenBank/DDBJ databases">
        <authorList>
            <person name="Henke P."/>
        </authorList>
    </citation>
    <scope>NUCLEOTIDE SEQUENCE [LARGE SCALE GENOMIC DNA]</scope>
    <source>
        <strain evidence="1">Phe10_nw2017</strain>
    </source>
</reference>
<protein>
    <submittedName>
        <fullName evidence="1">Uncharacterized protein</fullName>
    </submittedName>
</protein>
<proteinExistence type="predicted"/>
<dbReference type="EMBL" id="SRHE01000485">
    <property type="protein sequence ID" value="TWW08836.1"/>
    <property type="molecule type" value="Genomic_DNA"/>
</dbReference>
<reference evidence="1 2" key="1">
    <citation type="submission" date="2019-08" db="EMBL/GenBank/DDBJ databases">
        <title>100 year-old enigma solved: identification of Planctomyces bekefii, the type genus and species of the phylum Planctomycetes.</title>
        <authorList>
            <person name="Svetlana D.N."/>
            <person name="Overmann J."/>
        </authorList>
    </citation>
    <scope>NUCLEOTIDE SEQUENCE [LARGE SCALE GENOMIC DNA]</scope>
    <source>
        <strain evidence="1">Phe10_nw2017</strain>
    </source>
</reference>
<sequence length="151" mass="17316">GVERQEFMVLRILRLFRGLFGSVETRLIREFSGRRAELERAYFELCSATGKPRGLRWDRCDWLQEAVLLRERDTGGWWLLRGVNLSFQAIEGGDMEDVAAVGLLRDACAVYVYTATGWRPSGRTLFNMDTVRAAGQLAETHEQKRVFRVEG</sequence>
<organism evidence="1 2">
    <name type="scientific">Planctomyces bekefii</name>
    <dbReference type="NCBI Taxonomy" id="1653850"/>
    <lineage>
        <taxon>Bacteria</taxon>
        <taxon>Pseudomonadati</taxon>
        <taxon>Planctomycetota</taxon>
        <taxon>Planctomycetia</taxon>
        <taxon>Planctomycetales</taxon>
        <taxon>Planctomycetaceae</taxon>
        <taxon>Planctomyces</taxon>
    </lineage>
</organism>
<dbReference type="AlphaFoldDB" id="A0A5C6M256"/>
<feature type="non-terminal residue" evidence="1">
    <location>
        <position position="1"/>
    </location>
</feature>
<comment type="caution">
    <text evidence="1">The sequence shown here is derived from an EMBL/GenBank/DDBJ whole genome shotgun (WGS) entry which is preliminary data.</text>
</comment>
<accession>A0A5C6M256</accession>
<evidence type="ECO:0000313" key="1">
    <source>
        <dbReference type="EMBL" id="TWW08836.1"/>
    </source>
</evidence>
<dbReference type="Proteomes" id="UP000321083">
    <property type="component" value="Unassembled WGS sequence"/>
</dbReference>
<evidence type="ECO:0000313" key="2">
    <source>
        <dbReference type="Proteomes" id="UP000321083"/>
    </source>
</evidence>